<feature type="domain" description="ComEC/Rec2-related protein" evidence="8">
    <location>
        <begin position="255"/>
        <end position="537"/>
    </location>
</feature>
<feature type="transmembrane region" description="Helical" evidence="7">
    <location>
        <begin position="384"/>
        <end position="401"/>
    </location>
</feature>
<evidence type="ECO:0000256" key="7">
    <source>
        <dbReference type="SAM" id="Phobius"/>
    </source>
</evidence>
<sequence length="770" mass="82137">MARTTGGGSSTAFLRLQKPRWTGAGNIASVLENWLESERDQLALWMPVGLGVGIAAWFALPMQGQWIAFLLLASGFSGLGGAIGANRRLGRALIVFPLAAFSGCLLIWWQAERVAAPVLSRPVIEQFEARIMTVEPLPARESVRLLLRPLGVATLPPQIRVNLDEKDALAGLQPGAIVALRARIMPPPEAAVPGAYDFVRLAWFQQIGGTGRVLGKIVVVSPAPDQADGGGLRQRLSAHIASRLAGGEGAIASALATGDQGAIPEADAEAMRRSGLAHLLSVSGLHLTAAVGLTMLLVLRLLALSPWLALRWPLVLIAAAAGALVGLGYTLLTGSEVPTIRSLIAALLVLCGIALGRDAITLRLVAVGALIVLAFWPQSLVGPSFQLSFMAVTAIIAVSEHPRAKALVARRDERMIRRFGRIMLSLLITGLAVEIALAPIALYHFHKAGVYGALANIVAIPLTTFVIMPLEALALMLDLAGLGAPFWWLAGQALTLLLWVAHTVAASPAAVASLPTITGGAFGLMIAGSLWLCLWRTKVRRLGLIPVLAGAIWALNTPAPDILITGDGRHLAVRTKTEGYALLRPRAGDYVRDMLSESAGFEGDLEALDSLEGSRCSRDVCTIDLISGTRRFRLLATRSGYLVPGRDFGPACRDADIVVTDRRVPAWCTPRWIKADRMLLKETGGLSIVLADQSVKSVKTPGDDHPWIHPPHPVEKPYLTQPASTHFRPAHPEEGSSAAESPSRRTHGASFETRLRQAQPLLRMSGIKND</sequence>
<feature type="transmembrane region" description="Helical" evidence="7">
    <location>
        <begin position="422"/>
        <end position="442"/>
    </location>
</feature>
<keyword evidence="2" id="KW-1003">Cell membrane</keyword>
<feature type="transmembrane region" description="Helical" evidence="7">
    <location>
        <begin position="512"/>
        <end position="534"/>
    </location>
</feature>
<feature type="transmembrane region" description="Helical" evidence="7">
    <location>
        <begin position="66"/>
        <end position="85"/>
    </location>
</feature>
<feature type="transmembrane region" description="Helical" evidence="7">
    <location>
        <begin position="479"/>
        <end position="500"/>
    </location>
</feature>
<evidence type="ECO:0000313" key="11">
    <source>
        <dbReference type="Proteomes" id="UP000549617"/>
    </source>
</evidence>
<evidence type="ECO:0000256" key="3">
    <source>
        <dbReference type="ARBA" id="ARBA00022692"/>
    </source>
</evidence>
<comment type="caution">
    <text evidence="10">The sequence shown here is derived from an EMBL/GenBank/DDBJ whole genome shotgun (WGS) entry which is preliminary data.</text>
</comment>
<dbReference type="RefSeq" id="WP_184016158.1">
    <property type="nucleotide sequence ID" value="NZ_JACIJC010000002.1"/>
</dbReference>
<proteinExistence type="predicted"/>
<dbReference type="PANTHER" id="PTHR30619:SF1">
    <property type="entry name" value="RECOMBINATION PROTEIN 2"/>
    <property type="match status" value="1"/>
</dbReference>
<evidence type="ECO:0000256" key="5">
    <source>
        <dbReference type="ARBA" id="ARBA00023136"/>
    </source>
</evidence>
<dbReference type="InterPro" id="IPR052159">
    <property type="entry name" value="Competence_DNA_uptake"/>
</dbReference>
<dbReference type="AlphaFoldDB" id="A0A7W9AGI3"/>
<dbReference type="NCBIfam" id="TIGR00360">
    <property type="entry name" value="ComEC_N-term"/>
    <property type="match status" value="1"/>
</dbReference>
<keyword evidence="11" id="KW-1185">Reference proteome</keyword>
<keyword evidence="5 7" id="KW-0472">Membrane</keyword>
<feature type="transmembrane region" description="Helical" evidence="7">
    <location>
        <begin position="279"/>
        <end position="302"/>
    </location>
</feature>
<evidence type="ECO:0000256" key="4">
    <source>
        <dbReference type="ARBA" id="ARBA00022989"/>
    </source>
</evidence>
<evidence type="ECO:0000256" key="1">
    <source>
        <dbReference type="ARBA" id="ARBA00004651"/>
    </source>
</evidence>
<accession>A0A7W9AGI3</accession>
<feature type="transmembrane region" description="Helical" evidence="7">
    <location>
        <begin position="338"/>
        <end position="355"/>
    </location>
</feature>
<dbReference type="GO" id="GO:0005886">
    <property type="term" value="C:plasma membrane"/>
    <property type="evidence" value="ECO:0007669"/>
    <property type="project" value="UniProtKB-SubCell"/>
</dbReference>
<gene>
    <name evidence="10" type="ORF">FHS49_001100</name>
</gene>
<protein>
    <submittedName>
        <fullName evidence="10">Competence protein ComEC</fullName>
    </submittedName>
</protein>
<evidence type="ECO:0000259" key="9">
    <source>
        <dbReference type="Pfam" id="PF13567"/>
    </source>
</evidence>
<feature type="transmembrane region" description="Helical" evidence="7">
    <location>
        <begin position="360"/>
        <end position="378"/>
    </location>
</feature>
<feature type="transmembrane region" description="Helical" evidence="7">
    <location>
        <begin position="448"/>
        <end position="467"/>
    </location>
</feature>
<dbReference type="Pfam" id="PF03772">
    <property type="entry name" value="Competence"/>
    <property type="match status" value="1"/>
</dbReference>
<evidence type="ECO:0000256" key="2">
    <source>
        <dbReference type="ARBA" id="ARBA00022475"/>
    </source>
</evidence>
<comment type="subcellular location">
    <subcellularLocation>
        <location evidence="1">Cell membrane</location>
        <topology evidence="1">Multi-pass membrane protein</topology>
    </subcellularLocation>
</comment>
<dbReference type="PANTHER" id="PTHR30619">
    <property type="entry name" value="DNA INTERNALIZATION/COMPETENCE PROTEIN COMEC/REC2"/>
    <property type="match status" value="1"/>
</dbReference>
<organism evidence="10 11">
    <name type="scientific">Sphingobium boeckii</name>
    <dbReference type="NCBI Taxonomy" id="1082345"/>
    <lineage>
        <taxon>Bacteria</taxon>
        <taxon>Pseudomonadati</taxon>
        <taxon>Pseudomonadota</taxon>
        <taxon>Alphaproteobacteria</taxon>
        <taxon>Sphingomonadales</taxon>
        <taxon>Sphingomonadaceae</taxon>
        <taxon>Sphingobium</taxon>
    </lineage>
</organism>
<reference evidence="10 11" key="1">
    <citation type="submission" date="2020-08" db="EMBL/GenBank/DDBJ databases">
        <title>Genomic Encyclopedia of Type Strains, Phase IV (KMG-IV): sequencing the most valuable type-strain genomes for metagenomic binning, comparative biology and taxonomic classification.</title>
        <authorList>
            <person name="Goeker M."/>
        </authorList>
    </citation>
    <scope>NUCLEOTIDE SEQUENCE [LARGE SCALE GENOMIC DNA]</scope>
    <source>
        <strain evidence="10 11">DSM 25079</strain>
    </source>
</reference>
<dbReference type="EMBL" id="JACIJC010000002">
    <property type="protein sequence ID" value="MBB5685092.1"/>
    <property type="molecule type" value="Genomic_DNA"/>
</dbReference>
<dbReference type="InterPro" id="IPR004477">
    <property type="entry name" value="ComEC_N"/>
</dbReference>
<feature type="transmembrane region" description="Helical" evidence="7">
    <location>
        <begin position="92"/>
        <end position="111"/>
    </location>
</feature>
<evidence type="ECO:0000256" key="6">
    <source>
        <dbReference type="SAM" id="MobiDB-lite"/>
    </source>
</evidence>
<name>A0A7W9AGI3_9SPHN</name>
<dbReference type="Pfam" id="PF13567">
    <property type="entry name" value="DUF4131"/>
    <property type="match status" value="1"/>
</dbReference>
<dbReference type="InterPro" id="IPR025405">
    <property type="entry name" value="DUF4131"/>
</dbReference>
<feature type="region of interest" description="Disordered" evidence="6">
    <location>
        <begin position="699"/>
        <end position="770"/>
    </location>
</feature>
<evidence type="ECO:0000313" key="10">
    <source>
        <dbReference type="EMBL" id="MBB5685092.1"/>
    </source>
</evidence>
<feature type="transmembrane region" description="Helical" evidence="7">
    <location>
        <begin position="314"/>
        <end position="332"/>
    </location>
</feature>
<dbReference type="Proteomes" id="UP000549617">
    <property type="component" value="Unassembled WGS sequence"/>
</dbReference>
<feature type="compositionally biased region" description="Basic and acidic residues" evidence="6">
    <location>
        <begin position="701"/>
        <end position="715"/>
    </location>
</feature>
<feature type="domain" description="DUF4131" evidence="9">
    <location>
        <begin position="65"/>
        <end position="217"/>
    </location>
</feature>
<keyword evidence="4 7" id="KW-1133">Transmembrane helix</keyword>
<feature type="transmembrane region" description="Helical" evidence="7">
    <location>
        <begin position="42"/>
        <end position="60"/>
    </location>
</feature>
<keyword evidence="3 7" id="KW-0812">Transmembrane</keyword>
<evidence type="ECO:0000259" key="8">
    <source>
        <dbReference type="Pfam" id="PF03772"/>
    </source>
</evidence>